<dbReference type="PROSITE" id="PS51257">
    <property type="entry name" value="PROKAR_LIPOPROTEIN"/>
    <property type="match status" value="1"/>
</dbReference>
<proteinExistence type="predicted"/>
<evidence type="ECO:0000313" key="2">
    <source>
        <dbReference type="EMBL" id="MFD0684045.1"/>
    </source>
</evidence>
<comment type="caution">
    <text evidence="2">The sequence shown here is derived from an EMBL/GenBank/DDBJ whole genome shotgun (WGS) entry which is preliminary data.</text>
</comment>
<evidence type="ECO:0000313" key="3">
    <source>
        <dbReference type="Proteomes" id="UP001597063"/>
    </source>
</evidence>
<sequence length="68" mass="7550">MPKTRSALLAATVLVAGIGLSGCSSSKKWCEHDATDRVVSDSYCKNKTPGYEWESGSSKEYKRHKRKK</sequence>
<evidence type="ECO:0000256" key="1">
    <source>
        <dbReference type="SAM" id="MobiDB-lite"/>
    </source>
</evidence>
<organism evidence="2 3">
    <name type="scientific">Actinomadura fibrosa</name>
    <dbReference type="NCBI Taxonomy" id="111802"/>
    <lineage>
        <taxon>Bacteria</taxon>
        <taxon>Bacillati</taxon>
        <taxon>Actinomycetota</taxon>
        <taxon>Actinomycetes</taxon>
        <taxon>Streptosporangiales</taxon>
        <taxon>Thermomonosporaceae</taxon>
        <taxon>Actinomadura</taxon>
    </lineage>
</organism>
<accession>A0ABW2XHZ7</accession>
<protein>
    <recommendedName>
        <fullName evidence="4">Lipoprotein</fullName>
    </recommendedName>
</protein>
<reference evidence="3" key="1">
    <citation type="journal article" date="2019" name="Int. J. Syst. Evol. Microbiol.">
        <title>The Global Catalogue of Microorganisms (GCM) 10K type strain sequencing project: providing services to taxonomists for standard genome sequencing and annotation.</title>
        <authorList>
            <consortium name="The Broad Institute Genomics Platform"/>
            <consortium name="The Broad Institute Genome Sequencing Center for Infectious Disease"/>
            <person name="Wu L."/>
            <person name="Ma J."/>
        </authorList>
    </citation>
    <scope>NUCLEOTIDE SEQUENCE [LARGE SCALE GENOMIC DNA]</scope>
    <source>
        <strain evidence="3">JCM 9371</strain>
    </source>
</reference>
<dbReference type="Proteomes" id="UP001597063">
    <property type="component" value="Unassembled WGS sequence"/>
</dbReference>
<evidence type="ECO:0008006" key="4">
    <source>
        <dbReference type="Google" id="ProtNLM"/>
    </source>
</evidence>
<dbReference type="RefSeq" id="WP_131754994.1">
    <property type="nucleotide sequence ID" value="NZ_CAACUY010000002.1"/>
</dbReference>
<dbReference type="EMBL" id="JBHTGP010000003">
    <property type="protein sequence ID" value="MFD0684045.1"/>
    <property type="molecule type" value="Genomic_DNA"/>
</dbReference>
<name>A0ABW2XHZ7_9ACTN</name>
<keyword evidence="3" id="KW-1185">Reference proteome</keyword>
<feature type="region of interest" description="Disordered" evidence="1">
    <location>
        <begin position="49"/>
        <end position="68"/>
    </location>
</feature>
<gene>
    <name evidence="2" type="ORF">ACFQZM_06030</name>
</gene>